<evidence type="ECO:0000313" key="2">
    <source>
        <dbReference type="WBParaSite" id="PgR004_g064_t05"/>
    </source>
</evidence>
<organism evidence="1 2">
    <name type="scientific">Parascaris univalens</name>
    <name type="common">Nematode worm</name>
    <dbReference type="NCBI Taxonomy" id="6257"/>
    <lineage>
        <taxon>Eukaryota</taxon>
        <taxon>Metazoa</taxon>
        <taxon>Ecdysozoa</taxon>
        <taxon>Nematoda</taxon>
        <taxon>Chromadorea</taxon>
        <taxon>Rhabditida</taxon>
        <taxon>Spirurina</taxon>
        <taxon>Ascaridomorpha</taxon>
        <taxon>Ascaridoidea</taxon>
        <taxon>Ascarididae</taxon>
        <taxon>Parascaris</taxon>
    </lineage>
</organism>
<protein>
    <submittedName>
        <fullName evidence="2">Uncharacterized protein</fullName>
    </submittedName>
</protein>
<accession>A0A915AEI9</accession>
<reference evidence="2" key="1">
    <citation type="submission" date="2022-11" db="UniProtKB">
        <authorList>
            <consortium name="WormBaseParasite"/>
        </authorList>
    </citation>
    <scope>IDENTIFICATION</scope>
</reference>
<dbReference type="Proteomes" id="UP000887569">
    <property type="component" value="Unplaced"/>
</dbReference>
<dbReference type="WBParaSite" id="PgR004_g064_t05">
    <property type="protein sequence ID" value="PgR004_g064_t05"/>
    <property type="gene ID" value="PgR004_g064"/>
</dbReference>
<keyword evidence="1" id="KW-1185">Reference proteome</keyword>
<sequence length="116" mass="13116">MLASISPCRWRILKVEHSTSYQLAIIVRQLALLPDNATFRSWLSTTLMEHSHPRSIPPILRGNFIGGNIGGFENMPGTEVVYNCCFASLAINLRKRIEHHRCTFRNDGNDGGCYLK</sequence>
<name>A0A915AEI9_PARUN</name>
<dbReference type="AlphaFoldDB" id="A0A915AEI9"/>
<proteinExistence type="predicted"/>
<evidence type="ECO:0000313" key="1">
    <source>
        <dbReference type="Proteomes" id="UP000887569"/>
    </source>
</evidence>